<evidence type="ECO:0000256" key="3">
    <source>
        <dbReference type="ARBA" id="ARBA00022729"/>
    </source>
</evidence>
<evidence type="ECO:0000259" key="6">
    <source>
        <dbReference type="Pfam" id="PF17802"/>
    </source>
</evidence>
<feature type="domain" description="SpaA-like prealbumin fold" evidence="6">
    <location>
        <begin position="554"/>
        <end position="641"/>
    </location>
</feature>
<proteinExistence type="inferred from homology"/>
<sequence length="992" mass="108878">MLNRYATHVQALYVPRFFMNLQRPKQAKYQTILLTSFFACLLFATFSQAKPINLAGGGTVELHSDGTITGTCYQKFDLQNYKNNPWSLAEFNVTMPDGVIIKTQCINPDRFVSADGFYSFTGVPDASGKSYEITVHSAVSAKYAGYGKDVDTGYGHGNIGQNTSTAGCHPKWSPHMTGWIAIQKASSNPDCSDHNSMYSLEGAQYDVYDTQGQVVDTITTDENGYGCSHELLPGYYKVWERTAPKGYALDTQGHAVDVLAGDTQTLNVVDTPQNDPVRMVVQKIDADTQTPTGEGAGTLEGAEFTLKFYPRESATGEPARTWVLKTDKDGVTSPRKALVNPEIYLADVPQDMFYLNSDNKPIIPLGTLTIEETKAPSGYLLNSHDVHTVHITSDNTSEEEVHSYVVPKHNEQVQRGGIRIEKLDQELMSNKTQGDATLEGITFAVVNLNPQAVKTSLGVCEPQQVCARITTTNKDGHFIAQTSDQDLPYGHYRIYEESSNDSYLNDGFEAEFDITHDKELVSLTDANSCAKDSVVRGGIKLGKIDKELNVHSPQGSATLEGAEFSIYNKSAAPVQIGDKLVAPNELVTTLTTDETACAETDKRFLPYGTYLIQETKAPRGYELNSTWQRLVKIRKDGTLYDLSSEKESVDDQVNRGDIRLIKRDDQTQKPLSGVIFKLTSKTTGETHLLMTDENGEINTSSEFVKHSYMTNQNDSALNADGRCDATKLVMDTGVWFGGTQDTEDGAKVCDTLGALPYDTYTIQELSSPQNKGKKLISFDIQLTRPHYNLILGTLNNKPAESFISELLSTNLNHSAYTEEKTTLTDTLSFENLNVGSSYTVSGYLVDKDTGNVVQDAQGKDIRVEKTFTARMAADRVKLVYTLNAKGLNGKSVVAFATLKDKDGNIIFSEKDLDEPDQSVSFTDSPMPPTTPDEPPTPPVTPPDELPTTPPDEPHAPLAKTSDMLQLGLGLLALGAGVGLISYGIYRKHKKRV</sequence>
<keyword evidence="9" id="KW-1185">Reference proteome</keyword>
<keyword evidence="2" id="KW-0964">Secreted</keyword>
<dbReference type="InterPro" id="IPR013783">
    <property type="entry name" value="Ig-like_fold"/>
</dbReference>
<dbReference type="Pfam" id="PF18202">
    <property type="entry name" value="TQ"/>
    <property type="match status" value="1"/>
</dbReference>
<reference evidence="8 9" key="1">
    <citation type="submission" date="2011-02" db="EMBL/GenBank/DDBJ databases">
        <authorList>
            <person name="Muzny D."/>
            <person name="Qin X."/>
            <person name="Buhay C."/>
            <person name="Dugan-Rocha S."/>
            <person name="Ding Y."/>
            <person name="Chen G."/>
            <person name="Hawes A."/>
            <person name="Holder M."/>
            <person name="Jhangiani S."/>
            <person name="Johnson A."/>
            <person name="Khan Z."/>
            <person name="Li Z."/>
            <person name="Liu W."/>
            <person name="Liu X."/>
            <person name="Perez L."/>
            <person name="Shen H."/>
            <person name="Wang Q."/>
            <person name="Watt J."/>
            <person name="Xi L."/>
            <person name="Xin Y."/>
            <person name="Zhou J."/>
            <person name="Deng J."/>
            <person name="Jiang H."/>
            <person name="Liu Y."/>
            <person name="Qu J."/>
            <person name="Song X.-Z."/>
            <person name="Zhang L."/>
            <person name="Villasana D."/>
            <person name="Johnson A."/>
            <person name="Liu J."/>
            <person name="Liyanage D."/>
            <person name="Lorensuhewa L."/>
            <person name="Robinson T."/>
            <person name="Song A."/>
            <person name="Song B.-B."/>
            <person name="Dinh H."/>
            <person name="Thornton R."/>
            <person name="Coyle M."/>
            <person name="Francisco L."/>
            <person name="Jackson L."/>
            <person name="Javaid M."/>
            <person name="Korchina V."/>
            <person name="Kovar C."/>
            <person name="Mata R."/>
            <person name="Mathew T."/>
            <person name="Ngo R."/>
            <person name="Nguyen L."/>
            <person name="Nguyen N."/>
            <person name="Okwuonu G."/>
            <person name="Ongeri F."/>
            <person name="Pham C."/>
            <person name="Simmons D."/>
            <person name="Wilczek-Boney K."/>
            <person name="Hale W."/>
            <person name="Jakkamsetti A."/>
            <person name="Pham P."/>
            <person name="Ruth R."/>
            <person name="San Lucas F."/>
            <person name="Warren J."/>
            <person name="Zhang J."/>
            <person name="Zhao Z."/>
            <person name="Zhou C."/>
            <person name="Zhu D."/>
            <person name="Lee S."/>
            <person name="Bess C."/>
            <person name="Blankenburg K."/>
            <person name="Forbes L."/>
            <person name="Fu Q."/>
            <person name="Gubbala S."/>
            <person name="Hirani K."/>
            <person name="Jayaseelan J.C."/>
            <person name="Lara F."/>
            <person name="Munidasa M."/>
            <person name="Palculict T."/>
            <person name="Patil S."/>
            <person name="Pu L.-L."/>
            <person name="Saada N."/>
            <person name="Tang L."/>
            <person name="Weissenberger G."/>
            <person name="Zhu Y."/>
            <person name="Hemphill L."/>
            <person name="Shang Y."/>
            <person name="Youmans B."/>
            <person name="Ayvaz T."/>
            <person name="Ross M."/>
            <person name="Santibanez J."/>
            <person name="Aqrawi P."/>
            <person name="Gross S."/>
            <person name="Joshi V."/>
            <person name="Fowler G."/>
            <person name="Nazareth L."/>
            <person name="Reid J."/>
            <person name="Worley K."/>
            <person name="Petrosino J."/>
            <person name="Highlander S."/>
            <person name="Gibbs R."/>
        </authorList>
    </citation>
    <scope>NUCLEOTIDE SEQUENCE [LARGE SCALE GENOMIC DNA]</scope>
    <source>
        <strain evidence="8 9">DSM 15829</strain>
    </source>
</reference>
<dbReference type="AlphaFoldDB" id="F1T5D3"/>
<dbReference type="InterPro" id="IPR041100">
    <property type="entry name" value="TQ"/>
</dbReference>
<keyword evidence="5" id="KW-0812">Transmembrane</keyword>
<organism evidence="8 9">
    <name type="scientific">Fannyhessea vaginae DSM 15829</name>
    <dbReference type="NCBI Taxonomy" id="525256"/>
    <lineage>
        <taxon>Bacteria</taxon>
        <taxon>Bacillati</taxon>
        <taxon>Actinomycetota</taxon>
        <taxon>Coriobacteriia</taxon>
        <taxon>Coriobacteriales</taxon>
        <taxon>Atopobiaceae</taxon>
        <taxon>Fannyhessea</taxon>
    </lineage>
</organism>
<dbReference type="GO" id="GO:0005975">
    <property type="term" value="P:carbohydrate metabolic process"/>
    <property type="evidence" value="ECO:0007669"/>
    <property type="project" value="UniProtKB-ARBA"/>
</dbReference>
<evidence type="ECO:0000256" key="1">
    <source>
        <dbReference type="ARBA" id="ARBA00007257"/>
    </source>
</evidence>
<dbReference type="eggNOG" id="COG4932">
    <property type="taxonomic scope" value="Bacteria"/>
</dbReference>
<keyword evidence="5" id="KW-0472">Membrane</keyword>
<comment type="similarity">
    <text evidence="1">Belongs to the serine-aspartate repeat-containing protein (SDr) family.</text>
</comment>
<evidence type="ECO:0000313" key="8">
    <source>
        <dbReference type="EMBL" id="EGF23864.1"/>
    </source>
</evidence>
<evidence type="ECO:0000256" key="2">
    <source>
        <dbReference type="ARBA" id="ARBA00022525"/>
    </source>
</evidence>
<dbReference type="PANTHER" id="PTHR36108:SF13">
    <property type="entry name" value="COLOSSIN-B-RELATED"/>
    <property type="match status" value="1"/>
</dbReference>
<dbReference type="Gene3D" id="2.60.40.3930">
    <property type="match status" value="1"/>
</dbReference>
<comment type="caution">
    <text evidence="8">The sequence shown here is derived from an EMBL/GenBank/DDBJ whole genome shotgun (WGS) entry which is preliminary data.</text>
</comment>
<evidence type="ECO:0000313" key="9">
    <source>
        <dbReference type="Proteomes" id="UP000005947"/>
    </source>
</evidence>
<dbReference type="Gene3D" id="2.60.40.10">
    <property type="entry name" value="Immunoglobulins"/>
    <property type="match status" value="5"/>
</dbReference>
<protein>
    <submittedName>
        <fullName evidence="8">LPXTG-motif cell wall anchor domain protein</fullName>
    </submittedName>
</protein>
<keyword evidence="3" id="KW-0732">Signal</keyword>
<dbReference type="SUPFAM" id="SSF49478">
    <property type="entry name" value="Cna protein B-type domain"/>
    <property type="match status" value="1"/>
</dbReference>
<keyword evidence="5" id="KW-1133">Transmembrane helix</keyword>
<evidence type="ECO:0000256" key="5">
    <source>
        <dbReference type="SAM" id="Phobius"/>
    </source>
</evidence>
<dbReference type="InterPro" id="IPR041033">
    <property type="entry name" value="SpaA_PFL_dom_1"/>
</dbReference>
<feature type="transmembrane region" description="Helical" evidence="5">
    <location>
        <begin position="963"/>
        <end position="985"/>
    </location>
</feature>
<evidence type="ECO:0000256" key="4">
    <source>
        <dbReference type="SAM" id="MobiDB-lite"/>
    </source>
</evidence>
<dbReference type="PANTHER" id="PTHR36108">
    <property type="entry name" value="COLOSSIN-B-RELATED"/>
    <property type="match status" value="1"/>
</dbReference>
<gene>
    <name evidence="8" type="ORF">HMPREF0091_10811</name>
</gene>
<feature type="region of interest" description="Disordered" evidence="4">
    <location>
        <begin position="908"/>
        <end position="957"/>
    </location>
</feature>
<feature type="domain" description="T-Q ester bond containing" evidence="7">
    <location>
        <begin position="809"/>
        <end position="920"/>
    </location>
</feature>
<feature type="compositionally biased region" description="Pro residues" evidence="4">
    <location>
        <begin position="925"/>
        <end position="950"/>
    </location>
</feature>
<feature type="domain" description="SpaA-like prealbumin fold" evidence="6">
    <location>
        <begin position="193"/>
        <end position="270"/>
    </location>
</feature>
<dbReference type="Pfam" id="PF17802">
    <property type="entry name" value="SpaA"/>
    <property type="match status" value="2"/>
</dbReference>
<dbReference type="EMBL" id="ACGK02000001">
    <property type="protein sequence ID" value="EGF23864.1"/>
    <property type="molecule type" value="Genomic_DNA"/>
</dbReference>
<dbReference type="NCBIfam" id="NF033903">
    <property type="entry name" value="VaFE_rpt"/>
    <property type="match status" value="1"/>
</dbReference>
<name>F1T5D3_9ACTN</name>
<dbReference type="Proteomes" id="UP000005947">
    <property type="component" value="Unassembled WGS sequence"/>
</dbReference>
<evidence type="ECO:0000259" key="7">
    <source>
        <dbReference type="Pfam" id="PF18202"/>
    </source>
</evidence>
<accession>F1T5D3</accession>